<protein>
    <submittedName>
        <fullName evidence="2">DUF2993 domain-containing protein</fullName>
    </submittedName>
</protein>
<proteinExistence type="predicted"/>
<accession>A0ABV5RKZ8</accession>
<reference evidence="2 3" key="1">
    <citation type="submission" date="2024-09" db="EMBL/GenBank/DDBJ databases">
        <authorList>
            <person name="Sun Q."/>
            <person name="Mori K."/>
        </authorList>
    </citation>
    <scope>NUCLEOTIDE SEQUENCE [LARGE SCALE GENOMIC DNA]</scope>
    <source>
        <strain evidence="2 3">JCM 3331</strain>
    </source>
</reference>
<evidence type="ECO:0000313" key="2">
    <source>
        <dbReference type="EMBL" id="MFB9578540.1"/>
    </source>
</evidence>
<dbReference type="EMBL" id="JBHMCG010000182">
    <property type="protein sequence ID" value="MFB9578540.1"/>
    <property type="molecule type" value="Genomic_DNA"/>
</dbReference>
<keyword evidence="1" id="KW-0472">Membrane</keyword>
<keyword evidence="3" id="KW-1185">Reference proteome</keyword>
<evidence type="ECO:0000256" key="1">
    <source>
        <dbReference type="SAM" id="Phobius"/>
    </source>
</evidence>
<feature type="transmembrane region" description="Helical" evidence="1">
    <location>
        <begin position="7"/>
        <end position="29"/>
    </location>
</feature>
<gene>
    <name evidence="2" type="ORF">ACFFTL_41330</name>
</gene>
<evidence type="ECO:0000313" key="3">
    <source>
        <dbReference type="Proteomes" id="UP001589710"/>
    </source>
</evidence>
<name>A0ABV5RKZ8_9ACTN</name>
<sequence length="237" mass="24913">MRALRILLVIVVVLGGIFIVVDRTAVYFAESEAAGRIEVSGGTVDSTDVSIKGFPFLTQVAGSVLDQVDIKLTGIETAAAGRRIRISEMKAELHDVTLADGFATATAARATGTATISYEDLTHAADDGVVVEYGGNGKVKVTGAVDILGRTLTRSVTSTVTLVDGRTVRVHADKVPGEGIPGLEGLVRRKTDFEREIGALPSGLKLQRIEPTKDGLEISVTGSDIRLAGQMNRLQAG</sequence>
<comment type="caution">
    <text evidence="2">The sequence shown here is derived from an EMBL/GenBank/DDBJ whole genome shotgun (WGS) entry which is preliminary data.</text>
</comment>
<keyword evidence="1" id="KW-0812">Transmembrane</keyword>
<organism evidence="2 3">
    <name type="scientific">Streptomyces yanii</name>
    <dbReference type="NCBI Taxonomy" id="78510"/>
    <lineage>
        <taxon>Bacteria</taxon>
        <taxon>Bacillati</taxon>
        <taxon>Actinomycetota</taxon>
        <taxon>Actinomycetes</taxon>
        <taxon>Kitasatosporales</taxon>
        <taxon>Streptomycetaceae</taxon>
        <taxon>Streptomyces</taxon>
    </lineage>
</organism>
<dbReference type="InterPro" id="IPR021373">
    <property type="entry name" value="DUF2993"/>
</dbReference>
<dbReference type="RefSeq" id="WP_345512416.1">
    <property type="nucleotide sequence ID" value="NZ_BAAAXD010000015.1"/>
</dbReference>
<dbReference type="Pfam" id="PF11209">
    <property type="entry name" value="LmeA"/>
    <property type="match status" value="1"/>
</dbReference>
<keyword evidence="1" id="KW-1133">Transmembrane helix</keyword>
<dbReference type="Proteomes" id="UP001589710">
    <property type="component" value="Unassembled WGS sequence"/>
</dbReference>